<keyword evidence="2" id="KW-1185">Reference proteome</keyword>
<sequence length="100" mass="10906">MLRQQADRPHSLSRGVLLPCLGMEIPREFNIVLRGYSCREVDALMRRALEAQGSPDPALRAAVRDELRSAGLSVSLRGYDRAQVDGVIHGLVEQLGVPGA</sequence>
<proteinExistence type="predicted"/>
<evidence type="ECO:0008006" key="3">
    <source>
        <dbReference type="Google" id="ProtNLM"/>
    </source>
</evidence>
<protein>
    <recommendedName>
        <fullName evidence="3">DivIVA domain-containing protein</fullName>
    </recommendedName>
</protein>
<dbReference type="EMBL" id="BAABJQ010000025">
    <property type="protein sequence ID" value="GAA5195991.1"/>
    <property type="molecule type" value="Genomic_DNA"/>
</dbReference>
<reference evidence="2" key="1">
    <citation type="journal article" date="2019" name="Int. J. Syst. Evol. Microbiol.">
        <title>The Global Catalogue of Microorganisms (GCM) 10K type strain sequencing project: providing services to taxonomists for standard genome sequencing and annotation.</title>
        <authorList>
            <consortium name="The Broad Institute Genomics Platform"/>
            <consortium name="The Broad Institute Genome Sequencing Center for Infectious Disease"/>
            <person name="Wu L."/>
            <person name="Ma J."/>
        </authorList>
    </citation>
    <scope>NUCLEOTIDE SEQUENCE [LARGE SCALE GENOMIC DNA]</scope>
    <source>
        <strain evidence="2">JCM 18304</strain>
    </source>
</reference>
<organism evidence="1 2">
    <name type="scientific">Rugosimonospora acidiphila</name>
    <dbReference type="NCBI Taxonomy" id="556531"/>
    <lineage>
        <taxon>Bacteria</taxon>
        <taxon>Bacillati</taxon>
        <taxon>Actinomycetota</taxon>
        <taxon>Actinomycetes</taxon>
        <taxon>Micromonosporales</taxon>
        <taxon>Micromonosporaceae</taxon>
        <taxon>Rugosimonospora</taxon>
    </lineage>
</organism>
<evidence type="ECO:0000313" key="1">
    <source>
        <dbReference type="EMBL" id="GAA5195991.1"/>
    </source>
</evidence>
<evidence type="ECO:0000313" key="2">
    <source>
        <dbReference type="Proteomes" id="UP001501570"/>
    </source>
</evidence>
<comment type="caution">
    <text evidence="1">The sequence shown here is derived from an EMBL/GenBank/DDBJ whole genome shotgun (WGS) entry which is preliminary data.</text>
</comment>
<dbReference type="Proteomes" id="UP001501570">
    <property type="component" value="Unassembled WGS sequence"/>
</dbReference>
<gene>
    <name evidence="1" type="ORF">GCM10023322_63910</name>
</gene>
<accession>A0ABP9SII0</accession>
<name>A0ABP9SII0_9ACTN</name>